<reference evidence="2" key="1">
    <citation type="journal article" date="2014" name="Science">
        <title>Ancient hybridizations among the ancestral genomes of bread wheat.</title>
        <authorList>
            <consortium name="International Wheat Genome Sequencing Consortium,"/>
            <person name="Marcussen T."/>
            <person name="Sandve S.R."/>
            <person name="Heier L."/>
            <person name="Spannagl M."/>
            <person name="Pfeifer M."/>
            <person name="Jakobsen K.S."/>
            <person name="Wulff B.B."/>
            <person name="Steuernagel B."/>
            <person name="Mayer K.F."/>
            <person name="Olsen O.A."/>
        </authorList>
    </citation>
    <scope>NUCLEOTIDE SEQUENCE [LARGE SCALE GENOMIC DNA]</scope>
    <source>
        <strain evidence="2">cv. AL8/78</strain>
    </source>
</reference>
<protein>
    <submittedName>
        <fullName evidence="1">Uncharacterized protein</fullName>
    </submittedName>
</protein>
<organism evidence="1 2">
    <name type="scientific">Aegilops tauschii subsp. strangulata</name>
    <name type="common">Goatgrass</name>
    <dbReference type="NCBI Taxonomy" id="200361"/>
    <lineage>
        <taxon>Eukaryota</taxon>
        <taxon>Viridiplantae</taxon>
        <taxon>Streptophyta</taxon>
        <taxon>Embryophyta</taxon>
        <taxon>Tracheophyta</taxon>
        <taxon>Spermatophyta</taxon>
        <taxon>Magnoliopsida</taxon>
        <taxon>Liliopsida</taxon>
        <taxon>Poales</taxon>
        <taxon>Poaceae</taxon>
        <taxon>BOP clade</taxon>
        <taxon>Pooideae</taxon>
        <taxon>Triticodae</taxon>
        <taxon>Triticeae</taxon>
        <taxon>Triticinae</taxon>
        <taxon>Aegilops</taxon>
    </lineage>
</organism>
<sequence length="57" mass="7286">MWKRLNRRRRIMRRPKPPLITRRVRAPRRPRLRTMRRSNLRSKMRVAMRKMRTMTSK</sequence>
<reference evidence="2" key="2">
    <citation type="journal article" date="2017" name="Nat. Plants">
        <title>The Aegilops tauschii genome reveals multiple impacts of transposons.</title>
        <authorList>
            <person name="Zhao G."/>
            <person name="Zou C."/>
            <person name="Li K."/>
            <person name="Wang K."/>
            <person name="Li T."/>
            <person name="Gao L."/>
            <person name="Zhang X."/>
            <person name="Wang H."/>
            <person name="Yang Z."/>
            <person name="Liu X."/>
            <person name="Jiang W."/>
            <person name="Mao L."/>
            <person name="Kong X."/>
            <person name="Jiao Y."/>
            <person name="Jia J."/>
        </authorList>
    </citation>
    <scope>NUCLEOTIDE SEQUENCE [LARGE SCALE GENOMIC DNA]</scope>
    <source>
        <strain evidence="2">cv. AL8/78</strain>
    </source>
</reference>
<accession>A0A453P939</accession>
<name>A0A453P939_AEGTS</name>
<proteinExistence type="predicted"/>
<dbReference type="EnsemblPlants" id="AET6Gv20655800.9">
    <property type="protein sequence ID" value="AET6Gv20655800.9"/>
    <property type="gene ID" value="AET6Gv20655800"/>
</dbReference>
<reference evidence="1" key="4">
    <citation type="submission" date="2019-03" db="UniProtKB">
        <authorList>
            <consortium name="EnsemblPlants"/>
        </authorList>
    </citation>
    <scope>IDENTIFICATION</scope>
</reference>
<reference evidence="1" key="3">
    <citation type="journal article" date="2017" name="Nature">
        <title>Genome sequence of the progenitor of the wheat D genome Aegilops tauschii.</title>
        <authorList>
            <person name="Luo M.C."/>
            <person name="Gu Y.Q."/>
            <person name="Puiu D."/>
            <person name="Wang H."/>
            <person name="Twardziok S.O."/>
            <person name="Deal K.R."/>
            <person name="Huo N."/>
            <person name="Zhu T."/>
            <person name="Wang L."/>
            <person name="Wang Y."/>
            <person name="McGuire P.E."/>
            <person name="Liu S."/>
            <person name="Long H."/>
            <person name="Ramasamy R.K."/>
            <person name="Rodriguez J.C."/>
            <person name="Van S.L."/>
            <person name="Yuan L."/>
            <person name="Wang Z."/>
            <person name="Xia Z."/>
            <person name="Xiao L."/>
            <person name="Anderson O.D."/>
            <person name="Ouyang S."/>
            <person name="Liang Y."/>
            <person name="Zimin A.V."/>
            <person name="Pertea G."/>
            <person name="Qi P."/>
            <person name="Bennetzen J.L."/>
            <person name="Dai X."/>
            <person name="Dawson M.W."/>
            <person name="Muller H.G."/>
            <person name="Kugler K."/>
            <person name="Rivarola-Duarte L."/>
            <person name="Spannagl M."/>
            <person name="Mayer K.F.X."/>
            <person name="Lu F.H."/>
            <person name="Bevan M.W."/>
            <person name="Leroy P."/>
            <person name="Li P."/>
            <person name="You F.M."/>
            <person name="Sun Q."/>
            <person name="Liu Z."/>
            <person name="Lyons E."/>
            <person name="Wicker T."/>
            <person name="Salzberg S.L."/>
            <person name="Devos K.M."/>
            <person name="Dvorak J."/>
        </authorList>
    </citation>
    <scope>NUCLEOTIDE SEQUENCE [LARGE SCALE GENOMIC DNA]</scope>
    <source>
        <strain evidence="1">cv. AL8/78</strain>
    </source>
</reference>
<dbReference type="AlphaFoldDB" id="A0A453P939"/>
<reference evidence="1" key="5">
    <citation type="journal article" date="2021" name="G3 (Bethesda)">
        <title>Aegilops tauschii genome assembly Aet v5.0 features greater sequence contiguity and improved annotation.</title>
        <authorList>
            <person name="Wang L."/>
            <person name="Zhu T."/>
            <person name="Rodriguez J.C."/>
            <person name="Deal K.R."/>
            <person name="Dubcovsky J."/>
            <person name="McGuire P.E."/>
            <person name="Lux T."/>
            <person name="Spannagl M."/>
            <person name="Mayer K.F.X."/>
            <person name="Baldrich P."/>
            <person name="Meyers B.C."/>
            <person name="Huo N."/>
            <person name="Gu Y.Q."/>
            <person name="Zhou H."/>
            <person name="Devos K.M."/>
            <person name="Bennetzen J.L."/>
            <person name="Unver T."/>
            <person name="Budak H."/>
            <person name="Gulick P.J."/>
            <person name="Galiba G."/>
            <person name="Kalapos B."/>
            <person name="Nelson D.R."/>
            <person name="Li P."/>
            <person name="You F.M."/>
            <person name="Luo M.C."/>
            <person name="Dvorak J."/>
        </authorList>
    </citation>
    <scope>NUCLEOTIDE SEQUENCE [LARGE SCALE GENOMIC DNA]</scope>
    <source>
        <strain evidence="1">cv. AL8/78</strain>
    </source>
</reference>
<evidence type="ECO:0000313" key="2">
    <source>
        <dbReference type="Proteomes" id="UP000015105"/>
    </source>
</evidence>
<dbReference type="Gramene" id="AET6Gv20655800.9">
    <property type="protein sequence ID" value="AET6Gv20655800.9"/>
    <property type="gene ID" value="AET6Gv20655800"/>
</dbReference>
<evidence type="ECO:0000313" key="1">
    <source>
        <dbReference type="EnsemblPlants" id="AET6Gv20655800.9"/>
    </source>
</evidence>
<dbReference type="Proteomes" id="UP000015105">
    <property type="component" value="Chromosome 6D"/>
</dbReference>
<keyword evidence="2" id="KW-1185">Reference proteome</keyword>